<comment type="similarity">
    <text evidence="3">Belongs to the NDC1 family.</text>
</comment>
<dbReference type="EMBL" id="CAXLJM020000042">
    <property type="protein sequence ID" value="CAL8109792.1"/>
    <property type="molecule type" value="Genomic_DNA"/>
</dbReference>
<dbReference type="PANTHER" id="PTHR13269">
    <property type="entry name" value="NUCLEOPORIN NDC1"/>
    <property type="match status" value="1"/>
</dbReference>
<keyword evidence="7" id="KW-0653">Protein transport</keyword>
<keyword evidence="6" id="KW-0509">mRNA transport</keyword>
<gene>
    <name evidence="14" type="ORF">ODALV1_LOCUS13695</name>
</gene>
<keyword evidence="5 13" id="KW-0812">Transmembrane</keyword>
<proteinExistence type="inferred from homology"/>
<comment type="subcellular location">
    <subcellularLocation>
        <location evidence="1">Nucleus membrane</location>
        <topology evidence="1">Multi-pass membrane protein</topology>
    </subcellularLocation>
    <subcellularLocation>
        <location evidence="2">Nucleus</location>
        <location evidence="2">Nuclear pore complex</location>
    </subcellularLocation>
</comment>
<comment type="caution">
    <text evidence="14">The sequence shown here is derived from an EMBL/GenBank/DDBJ whole genome shotgun (WGS) entry which is preliminary data.</text>
</comment>
<keyword evidence="4" id="KW-0813">Transport</keyword>
<keyword evidence="11 13" id="KW-0472">Membrane</keyword>
<evidence type="ECO:0000256" key="13">
    <source>
        <dbReference type="SAM" id="Phobius"/>
    </source>
</evidence>
<dbReference type="InterPro" id="IPR019049">
    <property type="entry name" value="Nucleoporin_prot_Ndc1/Nup"/>
</dbReference>
<keyword evidence="9" id="KW-0811">Translocation</keyword>
<evidence type="ECO:0000256" key="2">
    <source>
        <dbReference type="ARBA" id="ARBA00004567"/>
    </source>
</evidence>
<dbReference type="Pfam" id="PF09531">
    <property type="entry name" value="Ndc1_Nup"/>
    <property type="match status" value="1"/>
</dbReference>
<evidence type="ECO:0000256" key="12">
    <source>
        <dbReference type="ARBA" id="ARBA00023242"/>
    </source>
</evidence>
<keyword evidence="15" id="KW-1185">Reference proteome</keyword>
<evidence type="ECO:0000313" key="14">
    <source>
        <dbReference type="EMBL" id="CAL8109792.1"/>
    </source>
</evidence>
<feature type="transmembrane region" description="Helical" evidence="13">
    <location>
        <begin position="270"/>
        <end position="290"/>
    </location>
</feature>
<accession>A0ABP1QPP6</accession>
<organism evidence="14 15">
    <name type="scientific">Orchesella dallaii</name>
    <dbReference type="NCBI Taxonomy" id="48710"/>
    <lineage>
        <taxon>Eukaryota</taxon>
        <taxon>Metazoa</taxon>
        <taxon>Ecdysozoa</taxon>
        <taxon>Arthropoda</taxon>
        <taxon>Hexapoda</taxon>
        <taxon>Collembola</taxon>
        <taxon>Entomobryomorpha</taxon>
        <taxon>Entomobryoidea</taxon>
        <taxon>Orchesellidae</taxon>
        <taxon>Orchesellinae</taxon>
        <taxon>Orchesella</taxon>
    </lineage>
</organism>
<keyword evidence="10" id="KW-0906">Nuclear pore complex</keyword>
<feature type="transmembrane region" description="Helical" evidence="13">
    <location>
        <begin position="170"/>
        <end position="192"/>
    </location>
</feature>
<evidence type="ECO:0000313" key="15">
    <source>
        <dbReference type="Proteomes" id="UP001642540"/>
    </source>
</evidence>
<sequence length="666" mass="75901">MGSFRTSTLPDWNVYERDGYFSSRSPRVSDTMSSPSQDKVASVSATQLTYNLISKDVKQAEFQVKLSRLAHSMWLACGWQIILLSLFSLLFVQSGNQSKSEGSLLLDYLGISYLFSVGRTFMFSLMSLSALMLGVVAYFQLFMVATCLTSHEKYPESIKEQVNRYMTLRFLFKPMCFGAAAWAQCFLFVHLFDQTYENLFVAKEVSEGVVYTYVQENLLVLRLAAFCTGVEFFVDNFISGGFRLEYPSTRVKWSLSSVIRFDDGLQNVKGSLYIGLLVWVSSLLLGPVMYFPLFNAAGVQLFQPQILDRVFMFLDIKFMLRLLLWVYVPRLTLRLYLKLVNLYFTEIINFPIESPAGNAKCLTLSEGMKSDNPYLKCQAFYEYKLKARLGHPDLMLFFNITHPGNHPLNWKGVFAASSKVLTDVNETVLNFLRGAKLPSNILQGGFQPYILNKLRRESAPSTSPVSSQTFPDSRKSQTMRDLISHSNPVPQDGPTVYDLVKQMPKALMNDLKDACKGLLTMQNVNNLIFFGKFESKMPEKQIANFFSQGTLSFWALEGTLELICISITHDPHGIVHQDLQSFFQTVVETHDILSVLDFYVIHTLDRDDVNRQILEDIKVVIGKLFSASIFVLAKLHAKFSLCYRILNVDESCERRIQEIIMAREVR</sequence>
<dbReference type="Proteomes" id="UP001642540">
    <property type="component" value="Unassembled WGS sequence"/>
</dbReference>
<evidence type="ECO:0000256" key="4">
    <source>
        <dbReference type="ARBA" id="ARBA00022448"/>
    </source>
</evidence>
<evidence type="ECO:0000256" key="7">
    <source>
        <dbReference type="ARBA" id="ARBA00022927"/>
    </source>
</evidence>
<evidence type="ECO:0000256" key="6">
    <source>
        <dbReference type="ARBA" id="ARBA00022816"/>
    </source>
</evidence>
<evidence type="ECO:0000256" key="5">
    <source>
        <dbReference type="ARBA" id="ARBA00022692"/>
    </source>
</evidence>
<feature type="transmembrane region" description="Helical" evidence="13">
    <location>
        <begin position="128"/>
        <end position="149"/>
    </location>
</feature>
<evidence type="ECO:0008006" key="16">
    <source>
        <dbReference type="Google" id="ProtNLM"/>
    </source>
</evidence>
<keyword evidence="8 13" id="KW-1133">Transmembrane helix</keyword>
<reference evidence="14 15" key="1">
    <citation type="submission" date="2024-08" db="EMBL/GenBank/DDBJ databases">
        <authorList>
            <person name="Cucini C."/>
            <person name="Frati F."/>
        </authorList>
    </citation>
    <scope>NUCLEOTIDE SEQUENCE [LARGE SCALE GENOMIC DNA]</scope>
</reference>
<evidence type="ECO:0000256" key="9">
    <source>
        <dbReference type="ARBA" id="ARBA00023010"/>
    </source>
</evidence>
<feature type="transmembrane region" description="Helical" evidence="13">
    <location>
        <begin position="104"/>
        <end position="122"/>
    </location>
</feature>
<evidence type="ECO:0000256" key="3">
    <source>
        <dbReference type="ARBA" id="ARBA00005760"/>
    </source>
</evidence>
<keyword evidence="12" id="KW-0539">Nucleus</keyword>
<feature type="transmembrane region" description="Helical" evidence="13">
    <location>
        <begin position="73"/>
        <end position="92"/>
    </location>
</feature>
<evidence type="ECO:0000256" key="11">
    <source>
        <dbReference type="ARBA" id="ARBA00023136"/>
    </source>
</evidence>
<evidence type="ECO:0000256" key="8">
    <source>
        <dbReference type="ARBA" id="ARBA00022989"/>
    </source>
</evidence>
<name>A0ABP1QPP6_9HEXA</name>
<dbReference type="PANTHER" id="PTHR13269:SF6">
    <property type="entry name" value="NUCLEOPORIN NDC1"/>
    <property type="match status" value="1"/>
</dbReference>
<evidence type="ECO:0000256" key="1">
    <source>
        <dbReference type="ARBA" id="ARBA00004232"/>
    </source>
</evidence>
<evidence type="ECO:0000256" key="10">
    <source>
        <dbReference type="ARBA" id="ARBA00023132"/>
    </source>
</evidence>
<protein>
    <recommendedName>
        <fullName evidence="16">Nucleoporin NDC1</fullName>
    </recommendedName>
</protein>
<feature type="transmembrane region" description="Helical" evidence="13">
    <location>
        <begin position="310"/>
        <end position="328"/>
    </location>
</feature>